<dbReference type="NCBIfam" id="TIGR02532">
    <property type="entry name" value="IV_pilin_GFxxxE"/>
    <property type="match status" value="1"/>
</dbReference>
<evidence type="ECO:0000256" key="2">
    <source>
        <dbReference type="SAM" id="Phobius"/>
    </source>
</evidence>
<proteinExistence type="predicted"/>
<dbReference type="OrthoDB" id="5296638at2"/>
<dbReference type="PROSITE" id="PS00409">
    <property type="entry name" value="PROKAR_NTER_METHYL"/>
    <property type="match status" value="1"/>
</dbReference>
<dbReference type="eggNOG" id="COG4968">
    <property type="taxonomic scope" value="Bacteria"/>
</dbReference>
<keyword evidence="4" id="KW-1185">Reference proteome</keyword>
<dbReference type="AlphaFoldDB" id="U3BDM5"/>
<dbReference type="Proteomes" id="UP000016560">
    <property type="component" value="Unassembled WGS sequence"/>
</dbReference>
<reference evidence="3" key="1">
    <citation type="submission" date="2024-09" db="EMBL/GenBank/DDBJ databases">
        <title>Whole genome shotgun sequence of Pseudomonas alcaligenes NBRC 14159.</title>
        <authorList>
            <person name="Yoshida I."/>
            <person name="Hosoyama A."/>
            <person name="Tsuchikane K."/>
            <person name="Noguchi M."/>
            <person name="Hirakata S."/>
            <person name="Ando Y."/>
            <person name="Ohji S."/>
            <person name="Yamazoe A."/>
            <person name="Yamazaki S."/>
            <person name="Fujita N."/>
        </authorList>
    </citation>
    <scope>NUCLEOTIDE SEQUENCE</scope>
    <source>
        <strain evidence="3">NBRC 14159</strain>
    </source>
</reference>
<keyword evidence="2" id="KW-1133">Transmembrane helix</keyword>
<organism evidence="3 4">
    <name type="scientific">Aquipseudomonas alcaligenes (strain ATCC 14909 / DSM 50342 / CCUG 1425 / JCM 20561 / NBRC 14159 / NCIMB 9945 / NCTC 10367 / 1577)</name>
    <name type="common">Pseudomonas alcaligenes</name>
    <dbReference type="NCBI Taxonomy" id="1215092"/>
    <lineage>
        <taxon>Bacteria</taxon>
        <taxon>Pseudomonadati</taxon>
        <taxon>Pseudomonadota</taxon>
        <taxon>Gammaproteobacteria</taxon>
        <taxon>Pseudomonadales</taxon>
        <taxon>Pseudomonadaceae</taxon>
        <taxon>Aquipseudomonas</taxon>
    </lineage>
</organism>
<protein>
    <submittedName>
        <fullName evidence="3">Type IV pilin</fullName>
    </submittedName>
</protein>
<evidence type="ECO:0000313" key="3">
    <source>
        <dbReference type="EMBL" id="GAD64858.1"/>
    </source>
</evidence>
<dbReference type="InterPro" id="IPR031982">
    <property type="entry name" value="PilE-like"/>
</dbReference>
<feature type="transmembrane region" description="Helical" evidence="2">
    <location>
        <begin position="12"/>
        <end position="33"/>
    </location>
</feature>
<comment type="caution">
    <text evidence="3">The sequence shown here is derived from an EMBL/GenBank/DDBJ whole genome shotgun (WGS) entry which is preliminary data.</text>
</comment>
<dbReference type="InterPro" id="IPR045584">
    <property type="entry name" value="Pilin-like"/>
</dbReference>
<dbReference type="GO" id="GO:0015627">
    <property type="term" value="C:type II protein secretion system complex"/>
    <property type="evidence" value="ECO:0007669"/>
    <property type="project" value="InterPro"/>
</dbReference>
<dbReference type="SUPFAM" id="SSF54523">
    <property type="entry name" value="Pili subunits"/>
    <property type="match status" value="1"/>
</dbReference>
<evidence type="ECO:0000313" key="4">
    <source>
        <dbReference type="Proteomes" id="UP000016560"/>
    </source>
</evidence>
<keyword evidence="2" id="KW-0472">Membrane</keyword>
<dbReference type="InterPro" id="IPR000983">
    <property type="entry name" value="Bac_GSPG_pilin"/>
</dbReference>
<dbReference type="EMBL" id="BATI01000051">
    <property type="protein sequence ID" value="GAD64858.1"/>
    <property type="molecule type" value="Genomic_DNA"/>
</dbReference>
<sequence length="136" mass="14004">MKWCLPLPRQQGFTLIELMIAAAILAILAAIAIPSYTAYLRKSACEEVKSSLVGAANMMERFRAQNNTYVGATTANLGPISQYTTVAVTTQTATAFSLTATPTGVLAGTGTLTLSGTGLQGGSGALANAWNSCNGI</sequence>
<dbReference type="RefSeq" id="WP_021702926.1">
    <property type="nucleotide sequence ID" value="NZ_BATI01000051.1"/>
</dbReference>
<gene>
    <name evidence="3" type="ORF">PA6_051_00070</name>
</gene>
<dbReference type="GO" id="GO:0015628">
    <property type="term" value="P:protein secretion by the type II secretion system"/>
    <property type="evidence" value="ECO:0007669"/>
    <property type="project" value="InterPro"/>
</dbReference>
<keyword evidence="2" id="KW-0812">Transmembrane</keyword>
<dbReference type="Pfam" id="PF07963">
    <property type="entry name" value="N_methyl"/>
    <property type="match status" value="1"/>
</dbReference>
<dbReference type="GO" id="GO:0043683">
    <property type="term" value="P:type IV pilus assembly"/>
    <property type="evidence" value="ECO:0007669"/>
    <property type="project" value="InterPro"/>
</dbReference>
<keyword evidence="1" id="KW-0488">Methylation</keyword>
<dbReference type="Gene3D" id="3.30.700.10">
    <property type="entry name" value="Glycoprotein, Type 4 Pilin"/>
    <property type="match status" value="1"/>
</dbReference>
<evidence type="ECO:0000256" key="1">
    <source>
        <dbReference type="ARBA" id="ARBA00022481"/>
    </source>
</evidence>
<name>U3BDM5_AQUA1</name>
<dbReference type="PRINTS" id="PR00813">
    <property type="entry name" value="BCTERIALGSPG"/>
</dbReference>
<dbReference type="InterPro" id="IPR012902">
    <property type="entry name" value="N_methyl_site"/>
</dbReference>
<accession>U3BDM5</accession>
<dbReference type="Pfam" id="PF16732">
    <property type="entry name" value="ComP_DUS"/>
    <property type="match status" value="1"/>
</dbReference>